<proteinExistence type="predicted"/>
<keyword evidence="3" id="KW-1185">Reference proteome</keyword>
<evidence type="ECO:0000313" key="3">
    <source>
        <dbReference type="Proteomes" id="UP000503162"/>
    </source>
</evidence>
<dbReference type="GO" id="GO:0009190">
    <property type="term" value="P:cyclic nucleotide biosynthetic process"/>
    <property type="evidence" value="ECO:0007669"/>
    <property type="project" value="InterPro"/>
</dbReference>
<dbReference type="Proteomes" id="UP000503162">
    <property type="component" value="Chromosome"/>
</dbReference>
<reference evidence="2 3" key="1">
    <citation type="submission" date="2020-03" db="EMBL/GenBank/DDBJ databases">
        <title>Hydrogenophaga sp. nov. isolated from cyanobacterial mat.</title>
        <authorList>
            <person name="Thorat V."/>
            <person name="Kirdat K."/>
            <person name="Tiwarekar B."/>
            <person name="Costa E.D."/>
            <person name="Yadav A."/>
        </authorList>
    </citation>
    <scope>NUCLEOTIDE SEQUENCE [LARGE SCALE GENOMIC DNA]</scope>
    <source>
        <strain evidence="2 3">BA0156</strain>
    </source>
</reference>
<dbReference type="GO" id="GO:0035556">
    <property type="term" value="P:intracellular signal transduction"/>
    <property type="evidence" value="ECO:0007669"/>
    <property type="project" value="InterPro"/>
</dbReference>
<sequence>MAKRTWNKQTAQDRIDARLAEVKTVEIRDYGRDTDLNGLANGVAYRVDGVHVYVDILNLDEMLGTTNFEGVTVHKRTLRFLNLHFRAARNILVDVDAIEVDFHNQRLHAVFAKPYDDEAKRIHRAVATAQLVIDVLARTGEGGDDPLPAAKVRVGIDSGEALAVNNGRRGHREPLFLGCAANLAAKRAGGGTKAGIFMTNNARSAVGWSEVSNVDTIPLTTEEIEQSKDQAKLGITVDSVVKTWEEDLEKLPIGAFEFSAHTPPFATLDLELLTPKNSRRQDSVSIYADIDGFTSYVDERIDDDEPAKDVVRALHVLRAELDATLHADFAGRKIRFIGDCVHGVLVEGTAATTDAEDSAKNALLCAAALRSSFKLALERLDGAGVDVGSMGLAVGCDYGTQAITRLGMKGEMLRCVVGRAVLRSEEEQRRCDGQQTAMGEALAKAAPAAFRDHFGTSRRRSGFDYDAALAVLAKAEEAKKAEASRARGLLRPATAAAAGFSFPARAASPSKTPAGFA</sequence>
<dbReference type="RefSeq" id="WP_166228070.1">
    <property type="nucleotide sequence ID" value="NZ_CP049989.1"/>
</dbReference>
<gene>
    <name evidence="2" type="ORF">G9Q37_14170</name>
</gene>
<feature type="domain" description="Guanylate cyclase" evidence="1">
    <location>
        <begin position="284"/>
        <end position="341"/>
    </location>
</feature>
<dbReference type="EMBL" id="CP049989">
    <property type="protein sequence ID" value="QIM53216.1"/>
    <property type="molecule type" value="Genomic_DNA"/>
</dbReference>
<dbReference type="InterPro" id="IPR029787">
    <property type="entry name" value="Nucleotide_cyclase"/>
</dbReference>
<evidence type="ECO:0000259" key="1">
    <source>
        <dbReference type="PROSITE" id="PS50125"/>
    </source>
</evidence>
<name>A0A6G8IJK5_9BURK</name>
<dbReference type="KEGG" id="hcz:G9Q37_14170"/>
<dbReference type="PROSITE" id="PS50125">
    <property type="entry name" value="GUANYLATE_CYCLASE_2"/>
    <property type="match status" value="2"/>
</dbReference>
<feature type="domain" description="Guanylate cyclase" evidence="1">
    <location>
        <begin position="50"/>
        <end position="188"/>
    </location>
</feature>
<dbReference type="InterPro" id="IPR001054">
    <property type="entry name" value="A/G_cyclase"/>
</dbReference>
<evidence type="ECO:0000313" key="2">
    <source>
        <dbReference type="EMBL" id="QIM53216.1"/>
    </source>
</evidence>
<organism evidence="2 3">
    <name type="scientific">Hydrogenophaga crocea</name>
    <dbReference type="NCBI Taxonomy" id="2716225"/>
    <lineage>
        <taxon>Bacteria</taxon>
        <taxon>Pseudomonadati</taxon>
        <taxon>Pseudomonadota</taxon>
        <taxon>Betaproteobacteria</taxon>
        <taxon>Burkholderiales</taxon>
        <taxon>Comamonadaceae</taxon>
        <taxon>Hydrogenophaga</taxon>
    </lineage>
</organism>
<dbReference type="SUPFAM" id="SSF55073">
    <property type="entry name" value="Nucleotide cyclase"/>
    <property type="match status" value="2"/>
</dbReference>
<accession>A0A6G8IJK5</accession>
<dbReference type="AlphaFoldDB" id="A0A6G8IJK5"/>
<dbReference type="Gene3D" id="3.30.70.1230">
    <property type="entry name" value="Nucleotide cyclase"/>
    <property type="match status" value="2"/>
</dbReference>
<dbReference type="GO" id="GO:0004016">
    <property type="term" value="F:adenylate cyclase activity"/>
    <property type="evidence" value="ECO:0007669"/>
    <property type="project" value="UniProtKB-ARBA"/>
</dbReference>
<protein>
    <submittedName>
        <fullName evidence="2">Transcriptional regulator</fullName>
    </submittedName>
</protein>